<protein>
    <submittedName>
        <fullName evidence="2">NDP-sugar pyrophosphorylase, includes eIF-2Bgamma, eIF-2Bepsilon, and LPS biosynthesis proteins</fullName>
    </submittedName>
</protein>
<gene>
    <name evidence="2" type="ORF">SAMN05661053_0756</name>
</gene>
<dbReference type="InterPro" id="IPR005835">
    <property type="entry name" value="NTP_transferase_dom"/>
</dbReference>
<evidence type="ECO:0000313" key="3">
    <source>
        <dbReference type="Proteomes" id="UP000255423"/>
    </source>
</evidence>
<feature type="domain" description="Nucleotidyl transferase" evidence="1">
    <location>
        <begin position="11"/>
        <end position="134"/>
    </location>
</feature>
<dbReference type="InterPro" id="IPR029044">
    <property type="entry name" value="Nucleotide-diphossugar_trans"/>
</dbReference>
<organism evidence="2 3">
    <name type="scientific">Fibrobacter succinogenes</name>
    <name type="common">Bacteroides succinogenes</name>
    <dbReference type="NCBI Taxonomy" id="833"/>
    <lineage>
        <taxon>Bacteria</taxon>
        <taxon>Pseudomonadati</taxon>
        <taxon>Fibrobacterota</taxon>
        <taxon>Fibrobacteria</taxon>
        <taxon>Fibrobacterales</taxon>
        <taxon>Fibrobacteraceae</taxon>
        <taxon>Fibrobacter</taxon>
    </lineage>
</organism>
<dbReference type="SUPFAM" id="SSF53448">
    <property type="entry name" value="Nucleotide-diphospho-sugar transferases"/>
    <property type="match status" value="1"/>
</dbReference>
<dbReference type="AlphaFoldDB" id="A0A380RVD2"/>
<dbReference type="Pfam" id="PF00483">
    <property type="entry name" value="NTP_transferase"/>
    <property type="match status" value="1"/>
</dbReference>
<accession>A0A380RVD2</accession>
<dbReference type="PANTHER" id="PTHR22572">
    <property type="entry name" value="SUGAR-1-PHOSPHATE GUANYL TRANSFERASE"/>
    <property type="match status" value="1"/>
</dbReference>
<dbReference type="RefSeq" id="WP_109572130.1">
    <property type="nucleotide sequence ID" value="NZ_UHJL01000001.1"/>
</dbReference>
<dbReference type="Gene3D" id="3.90.550.10">
    <property type="entry name" value="Spore Coat Polysaccharide Biosynthesis Protein SpsA, Chain A"/>
    <property type="match status" value="1"/>
</dbReference>
<sequence>MTRADDKLNVLILAAGLGTRLRPLTSEIPKPLVRVYDKSILEIQMERAKSLGDVRLHANAHYLADQIVSKGKRLGFEKVWVETPEILGTAGPLRRIYAAGYRGGLLIMNGDAYCNFDLGAFVRNARNRCEAALLAVDFPKVNTFRVGADGCLAGVAGRFGADTGTAATFSGISWYSDEALSRIRDGEFDIREFWKQEIAAGRAPFVDMSQLHATWIDMGSPEGLMAAVEARLAECGCDKNEAVVEPGVVIPECVKVAHSVIFKGAEIQPGETIENEIRGRGFVWKV</sequence>
<evidence type="ECO:0000259" key="1">
    <source>
        <dbReference type="Pfam" id="PF00483"/>
    </source>
</evidence>
<dbReference type="InterPro" id="IPR050486">
    <property type="entry name" value="Mannose-1P_guanyltransferase"/>
</dbReference>
<dbReference type="EMBL" id="UHJL01000001">
    <property type="protein sequence ID" value="SUQ19520.1"/>
    <property type="molecule type" value="Genomic_DNA"/>
</dbReference>
<name>A0A380RVD2_FIBSU</name>
<dbReference type="Proteomes" id="UP000255423">
    <property type="component" value="Unassembled WGS sequence"/>
</dbReference>
<proteinExistence type="predicted"/>
<reference evidence="2 3" key="1">
    <citation type="submission" date="2017-08" db="EMBL/GenBank/DDBJ databases">
        <authorList>
            <person name="de Groot N.N."/>
        </authorList>
    </citation>
    <scope>NUCLEOTIDE SEQUENCE [LARGE SCALE GENOMIC DNA]</scope>
    <source>
        <strain evidence="2 3">HM2</strain>
    </source>
</reference>
<evidence type="ECO:0000313" key="2">
    <source>
        <dbReference type="EMBL" id="SUQ19520.1"/>
    </source>
</evidence>